<evidence type="ECO:0000256" key="1">
    <source>
        <dbReference type="ARBA" id="ARBA00006336"/>
    </source>
</evidence>
<dbReference type="AlphaFoldDB" id="A0A495A7V1"/>
<dbReference type="SUPFAM" id="SSF52499">
    <property type="entry name" value="Isochorismatase-like hydrolases"/>
    <property type="match status" value="1"/>
</dbReference>
<dbReference type="Pfam" id="PF00857">
    <property type="entry name" value="Isochorismatase"/>
    <property type="match status" value="1"/>
</dbReference>
<dbReference type="RefSeq" id="WP_121203532.1">
    <property type="nucleotide sequence ID" value="NZ_RBZP01000002.1"/>
</dbReference>
<reference evidence="4 5" key="1">
    <citation type="journal article" date="2016" name="Int. J. Syst. Evol. Microbiol.">
        <title>Oceanobacillus halophilus sp. nov., a novel moderately halophilic bacterium from a hypersaline lake.</title>
        <authorList>
            <person name="Amoozegar M.A."/>
            <person name="Bagheri M."/>
            <person name="Makhdoumi A."/>
            <person name="Nikou M.M."/>
            <person name="Fazeli S.A.S."/>
            <person name="Schumann P."/>
            <person name="Sproer C."/>
            <person name="Sanchez-Porro C."/>
            <person name="Ventosa A."/>
        </authorList>
    </citation>
    <scope>NUCLEOTIDE SEQUENCE [LARGE SCALE GENOMIC DNA]</scope>
    <source>
        <strain evidence="4 5">DSM 23996</strain>
    </source>
</reference>
<dbReference type="CDD" id="cd00431">
    <property type="entry name" value="cysteine_hydrolases"/>
    <property type="match status" value="1"/>
</dbReference>
<dbReference type="InterPro" id="IPR050272">
    <property type="entry name" value="Isochorismatase-like_hydrls"/>
</dbReference>
<keyword evidence="2 4" id="KW-0378">Hydrolase</keyword>
<gene>
    <name evidence="4" type="ORF">D8M06_06300</name>
</gene>
<organism evidence="4 5">
    <name type="scientific">Oceanobacillus halophilus</name>
    <dbReference type="NCBI Taxonomy" id="930130"/>
    <lineage>
        <taxon>Bacteria</taxon>
        <taxon>Bacillati</taxon>
        <taxon>Bacillota</taxon>
        <taxon>Bacilli</taxon>
        <taxon>Bacillales</taxon>
        <taxon>Bacillaceae</taxon>
        <taxon>Oceanobacillus</taxon>
    </lineage>
</organism>
<evidence type="ECO:0000313" key="5">
    <source>
        <dbReference type="Proteomes" id="UP000269301"/>
    </source>
</evidence>
<dbReference type="Proteomes" id="UP000269301">
    <property type="component" value="Unassembled WGS sequence"/>
</dbReference>
<feature type="domain" description="Isochorismatase-like" evidence="3">
    <location>
        <begin position="12"/>
        <end position="196"/>
    </location>
</feature>
<dbReference type="GO" id="GO:0016787">
    <property type="term" value="F:hydrolase activity"/>
    <property type="evidence" value="ECO:0007669"/>
    <property type="project" value="UniProtKB-KW"/>
</dbReference>
<protein>
    <submittedName>
        <fullName evidence="4">Cysteine hydrolase</fullName>
    </submittedName>
</protein>
<dbReference type="InterPro" id="IPR036380">
    <property type="entry name" value="Isochorismatase-like_sf"/>
</dbReference>
<sequence length="204" mass="23179">MSKGLDFEKENSALLIIDMQNAFIHPEGSLSKMGLDTSRTSSVIQPIQQLKEEFNKQDRPIIYIQHTHRPDKTDAGLVAKVFPPIMELGHCFDGTWDAEIISELRPDHTDYIVKKHRYSAFYHTQLEEVMKGLGVESLVVTGIATNVCVESTIRDAFYRDINVFVPRECTASFTEEAEQGSFGNFEFAFARVVSVDEMKNLLRD</sequence>
<dbReference type="PANTHER" id="PTHR43540">
    <property type="entry name" value="PEROXYUREIDOACRYLATE/UREIDOACRYLATE AMIDOHYDROLASE-RELATED"/>
    <property type="match status" value="1"/>
</dbReference>
<evidence type="ECO:0000256" key="2">
    <source>
        <dbReference type="ARBA" id="ARBA00022801"/>
    </source>
</evidence>
<evidence type="ECO:0000259" key="3">
    <source>
        <dbReference type="Pfam" id="PF00857"/>
    </source>
</evidence>
<evidence type="ECO:0000313" key="4">
    <source>
        <dbReference type="EMBL" id="RKQ35860.1"/>
    </source>
</evidence>
<keyword evidence="5" id="KW-1185">Reference proteome</keyword>
<dbReference type="InterPro" id="IPR000868">
    <property type="entry name" value="Isochorismatase-like_dom"/>
</dbReference>
<proteinExistence type="inferred from homology"/>
<name>A0A495A7V1_9BACI</name>
<comment type="caution">
    <text evidence="4">The sequence shown here is derived from an EMBL/GenBank/DDBJ whole genome shotgun (WGS) entry which is preliminary data.</text>
</comment>
<dbReference type="OrthoDB" id="257098at2"/>
<comment type="similarity">
    <text evidence="1">Belongs to the isochorismatase family.</text>
</comment>
<dbReference type="EMBL" id="RBZP01000002">
    <property type="protein sequence ID" value="RKQ35860.1"/>
    <property type="molecule type" value="Genomic_DNA"/>
</dbReference>
<dbReference type="PANTHER" id="PTHR43540:SF6">
    <property type="entry name" value="ISOCHORISMATASE-LIKE DOMAIN-CONTAINING PROTEIN"/>
    <property type="match status" value="1"/>
</dbReference>
<accession>A0A495A7V1</accession>
<dbReference type="Gene3D" id="3.40.50.850">
    <property type="entry name" value="Isochorismatase-like"/>
    <property type="match status" value="1"/>
</dbReference>